<evidence type="ECO:0000313" key="3">
    <source>
        <dbReference type="Proteomes" id="UP000035287"/>
    </source>
</evidence>
<keyword evidence="1" id="KW-0175">Coiled coil</keyword>
<accession>A0A0G3XF85</accession>
<dbReference type="AlphaFoldDB" id="A0A0G3XF85"/>
<gene>
    <name evidence="2" type="ORF">AB433_07560</name>
</gene>
<sequence length="124" mass="13235">MTMANSTKILVATRELTGGTKKGEIAKLENGEELTAEKQKELGLTNKDIDHLKGRGDIVEVDARVAETGTKGDNAALKAETERAEKAETRVAELEAEVATLTSEKEALQQAVAAAQQKSEQNGN</sequence>
<name>A0A0G3XF85_9SPHN</name>
<keyword evidence="3" id="KW-1185">Reference proteome</keyword>
<dbReference type="KEGG" id="cna:AB433_07560"/>
<organism evidence="2 3">
    <name type="scientific">Croceicoccus naphthovorans</name>
    <dbReference type="NCBI Taxonomy" id="1348774"/>
    <lineage>
        <taxon>Bacteria</taxon>
        <taxon>Pseudomonadati</taxon>
        <taxon>Pseudomonadota</taxon>
        <taxon>Alphaproteobacteria</taxon>
        <taxon>Sphingomonadales</taxon>
        <taxon>Erythrobacteraceae</taxon>
        <taxon>Croceicoccus</taxon>
    </lineage>
</organism>
<dbReference type="EMBL" id="CP011770">
    <property type="protein sequence ID" value="AKM09872.1"/>
    <property type="molecule type" value="Genomic_DNA"/>
</dbReference>
<evidence type="ECO:0000256" key="1">
    <source>
        <dbReference type="SAM" id="Coils"/>
    </source>
</evidence>
<dbReference type="Proteomes" id="UP000035287">
    <property type="component" value="Chromosome"/>
</dbReference>
<reference evidence="2 3" key="1">
    <citation type="submission" date="2015-06" db="EMBL/GenBank/DDBJ databases">
        <authorList>
            <person name="Zeng Y."/>
            <person name="Huang Y."/>
        </authorList>
    </citation>
    <scope>NUCLEOTIDE SEQUENCE [LARGE SCALE GENOMIC DNA]</scope>
    <source>
        <strain evidence="2 3">PQ-2</strain>
    </source>
</reference>
<feature type="coiled-coil region" evidence="1">
    <location>
        <begin position="77"/>
        <end position="118"/>
    </location>
</feature>
<dbReference type="PATRIC" id="fig|1348774.3.peg.1585"/>
<dbReference type="STRING" id="1348774.AB433_07560"/>
<protein>
    <submittedName>
        <fullName evidence="2">Uncharacterized protein</fullName>
    </submittedName>
</protein>
<proteinExistence type="predicted"/>
<evidence type="ECO:0000313" key="2">
    <source>
        <dbReference type="EMBL" id="AKM09872.1"/>
    </source>
</evidence>